<dbReference type="Proteomes" id="UP000604661">
    <property type="component" value="Unassembled WGS sequence"/>
</dbReference>
<proteinExistence type="predicted"/>
<protein>
    <submittedName>
        <fullName evidence="1">Uncharacterized protein</fullName>
    </submittedName>
</protein>
<sequence length="78" mass="8966">MRKQTQLLSKSNVILLAENTKMRKQTQLLSKPNGILLAGNTEMRKQTQLLSKSNVILLIKFDLIYFFDALTINLSKQE</sequence>
<organism evidence="1 2">
    <name type="scientific">Nostoc linckia FACHB-391</name>
    <dbReference type="NCBI Taxonomy" id="2692906"/>
    <lineage>
        <taxon>Bacteria</taxon>
        <taxon>Bacillati</taxon>
        <taxon>Cyanobacteriota</taxon>
        <taxon>Cyanophyceae</taxon>
        <taxon>Nostocales</taxon>
        <taxon>Nostocaceae</taxon>
        <taxon>Nostoc</taxon>
    </lineage>
</organism>
<reference evidence="1 2" key="1">
    <citation type="journal article" date="2020" name="ISME J.">
        <title>Comparative genomics reveals insights into cyanobacterial evolution and habitat adaptation.</title>
        <authorList>
            <person name="Chen M.Y."/>
            <person name="Teng W.K."/>
            <person name="Zhao L."/>
            <person name="Hu C.X."/>
            <person name="Zhou Y.K."/>
            <person name="Han B.P."/>
            <person name="Song L.R."/>
            <person name="Shu W.S."/>
        </authorList>
    </citation>
    <scope>NUCLEOTIDE SEQUENCE [LARGE SCALE GENOMIC DNA]</scope>
    <source>
        <strain evidence="1 2">FACHB-391</strain>
    </source>
</reference>
<name>A0ABR8EVA2_NOSLI</name>
<comment type="caution">
    <text evidence="1">The sequence shown here is derived from an EMBL/GenBank/DDBJ whole genome shotgun (WGS) entry which is preliminary data.</text>
</comment>
<gene>
    <name evidence="1" type="ORF">H6G95_10265</name>
</gene>
<evidence type="ECO:0000313" key="2">
    <source>
        <dbReference type="Proteomes" id="UP000604661"/>
    </source>
</evidence>
<keyword evidence="2" id="KW-1185">Reference proteome</keyword>
<evidence type="ECO:0000313" key="1">
    <source>
        <dbReference type="EMBL" id="MBD2560992.1"/>
    </source>
</evidence>
<accession>A0ABR8EVA2</accession>
<dbReference type="EMBL" id="JACJTE010000008">
    <property type="protein sequence ID" value="MBD2560992.1"/>
    <property type="molecule type" value="Genomic_DNA"/>
</dbReference>
<dbReference type="RefSeq" id="WP_190892617.1">
    <property type="nucleotide sequence ID" value="NZ_JACJTE010000008.1"/>
</dbReference>